<dbReference type="InterPro" id="IPR001223">
    <property type="entry name" value="Glyco_hydro18_cat"/>
</dbReference>
<evidence type="ECO:0000256" key="10">
    <source>
        <dbReference type="ARBA" id="ARBA00023277"/>
    </source>
</evidence>
<dbReference type="GO" id="GO:0008061">
    <property type="term" value="F:chitin binding"/>
    <property type="evidence" value="ECO:0007669"/>
    <property type="project" value="UniProtKB-KW"/>
</dbReference>
<evidence type="ECO:0000256" key="12">
    <source>
        <dbReference type="ARBA" id="ARBA00023326"/>
    </source>
</evidence>
<dbReference type="SUPFAM" id="SSF51445">
    <property type="entry name" value="(Trans)glycosidases"/>
    <property type="match status" value="1"/>
</dbReference>
<evidence type="ECO:0000256" key="1">
    <source>
        <dbReference type="ARBA" id="ARBA00000822"/>
    </source>
</evidence>
<comment type="catalytic activity">
    <reaction evidence="1">
        <text>Random endo-hydrolysis of N-acetyl-beta-D-glucosaminide (1-&gt;4)-beta-linkages in chitin and chitodextrins.</text>
        <dbReference type="EC" id="3.2.1.14"/>
    </reaction>
</comment>
<keyword evidence="16" id="KW-1185">Reference proteome</keyword>
<keyword evidence="8" id="KW-0843">Virulence</keyword>
<feature type="domain" description="GH18" evidence="14">
    <location>
        <begin position="55"/>
        <end position="414"/>
    </location>
</feature>
<dbReference type="SUPFAM" id="SSF54556">
    <property type="entry name" value="Chitinase insertion domain"/>
    <property type="match status" value="1"/>
</dbReference>
<comment type="similarity">
    <text evidence="2">Belongs to the glycosyl hydrolase 18 family. Chitinase class V subfamily.</text>
</comment>
<keyword evidence="12" id="KW-0624">Polysaccharide degradation</keyword>
<evidence type="ECO:0000256" key="2">
    <source>
        <dbReference type="ARBA" id="ARBA00008682"/>
    </source>
</evidence>
<dbReference type="PROSITE" id="PS51910">
    <property type="entry name" value="GH18_2"/>
    <property type="match status" value="1"/>
</dbReference>
<dbReference type="InterPro" id="IPR017853">
    <property type="entry name" value="GH"/>
</dbReference>
<evidence type="ECO:0000313" key="15">
    <source>
        <dbReference type="EMBL" id="KAF2130126.1"/>
    </source>
</evidence>
<keyword evidence="4" id="KW-0147">Chitin-binding</keyword>
<evidence type="ECO:0000256" key="7">
    <source>
        <dbReference type="ARBA" id="ARBA00023024"/>
    </source>
</evidence>
<gene>
    <name evidence="15" type="ORF">P153DRAFT_253649</name>
</gene>
<dbReference type="GeneID" id="54403178"/>
<dbReference type="EMBL" id="ML977505">
    <property type="protein sequence ID" value="KAF2130126.1"/>
    <property type="molecule type" value="Genomic_DNA"/>
</dbReference>
<dbReference type="InterPro" id="IPR011583">
    <property type="entry name" value="Chitinase_II/V-like_cat"/>
</dbReference>
<dbReference type="Pfam" id="PF00704">
    <property type="entry name" value="Glyco_hydro_18"/>
    <property type="match status" value="1"/>
</dbReference>
<evidence type="ECO:0000256" key="5">
    <source>
        <dbReference type="ARBA" id="ARBA00022729"/>
    </source>
</evidence>
<dbReference type="PANTHER" id="PTHR47700:SF2">
    <property type="entry name" value="CHITINASE"/>
    <property type="match status" value="1"/>
</dbReference>
<dbReference type="GO" id="GO:0000272">
    <property type="term" value="P:polysaccharide catabolic process"/>
    <property type="evidence" value="ECO:0007669"/>
    <property type="project" value="UniProtKB-KW"/>
</dbReference>
<dbReference type="AlphaFoldDB" id="A0A6A6AEZ0"/>
<reference evidence="15" key="1">
    <citation type="journal article" date="2020" name="Stud. Mycol.">
        <title>101 Dothideomycetes genomes: a test case for predicting lifestyles and emergence of pathogens.</title>
        <authorList>
            <person name="Haridas S."/>
            <person name="Albert R."/>
            <person name="Binder M."/>
            <person name="Bloem J."/>
            <person name="Labutti K."/>
            <person name="Salamov A."/>
            <person name="Andreopoulos B."/>
            <person name="Baker S."/>
            <person name="Barry K."/>
            <person name="Bills G."/>
            <person name="Bluhm B."/>
            <person name="Cannon C."/>
            <person name="Castanera R."/>
            <person name="Culley D."/>
            <person name="Daum C."/>
            <person name="Ezra D."/>
            <person name="Gonzalez J."/>
            <person name="Henrissat B."/>
            <person name="Kuo A."/>
            <person name="Liang C."/>
            <person name="Lipzen A."/>
            <person name="Lutzoni F."/>
            <person name="Magnuson J."/>
            <person name="Mondo S."/>
            <person name="Nolan M."/>
            <person name="Ohm R."/>
            <person name="Pangilinan J."/>
            <person name="Park H.-J."/>
            <person name="Ramirez L."/>
            <person name="Alfaro M."/>
            <person name="Sun H."/>
            <person name="Tritt A."/>
            <person name="Yoshinaga Y."/>
            <person name="Zwiers L.-H."/>
            <person name="Turgeon B."/>
            <person name="Goodwin S."/>
            <person name="Spatafora J."/>
            <person name="Crous P."/>
            <person name="Grigoriev I."/>
        </authorList>
    </citation>
    <scope>NUCLEOTIDE SEQUENCE</scope>
    <source>
        <strain evidence="15">CBS 119687</strain>
    </source>
</reference>
<evidence type="ECO:0000259" key="14">
    <source>
        <dbReference type="PROSITE" id="PS51910"/>
    </source>
</evidence>
<dbReference type="SMART" id="SM00636">
    <property type="entry name" value="Glyco_18"/>
    <property type="match status" value="1"/>
</dbReference>
<name>A0A6A6AEZ0_9PLEO</name>
<keyword evidence="5" id="KW-0732">Signal</keyword>
<evidence type="ECO:0000256" key="8">
    <source>
        <dbReference type="ARBA" id="ARBA00023026"/>
    </source>
</evidence>
<dbReference type="Gene3D" id="3.10.50.10">
    <property type="match status" value="1"/>
</dbReference>
<feature type="non-terminal residue" evidence="15">
    <location>
        <position position="1055"/>
    </location>
</feature>
<keyword evidence="6 13" id="KW-0378">Hydrolase</keyword>
<dbReference type="PANTHER" id="PTHR47700">
    <property type="entry name" value="V CHITINASE, PUTATIVE (AFU_ORTHOLOGUE AFUA_6G13720)-RELATED"/>
    <property type="match status" value="1"/>
</dbReference>
<evidence type="ECO:0000256" key="11">
    <source>
        <dbReference type="ARBA" id="ARBA00023295"/>
    </source>
</evidence>
<evidence type="ECO:0000256" key="9">
    <source>
        <dbReference type="ARBA" id="ARBA00023180"/>
    </source>
</evidence>
<keyword evidence="10" id="KW-0119">Carbohydrate metabolism</keyword>
<dbReference type="InterPro" id="IPR029070">
    <property type="entry name" value="Chitinase_insertion_sf"/>
</dbReference>
<protein>
    <recommendedName>
        <fullName evidence="3">chitinase</fullName>
        <ecNumber evidence="3">3.2.1.14</ecNumber>
    </recommendedName>
</protein>
<evidence type="ECO:0000256" key="13">
    <source>
        <dbReference type="RuleBase" id="RU000489"/>
    </source>
</evidence>
<keyword evidence="7" id="KW-0146">Chitin degradation</keyword>
<dbReference type="RefSeq" id="XP_033524513.1">
    <property type="nucleotide sequence ID" value="XM_033662746.1"/>
</dbReference>
<dbReference type="EC" id="3.2.1.14" evidence="3"/>
<feature type="non-terminal residue" evidence="15">
    <location>
        <position position="1"/>
    </location>
</feature>
<dbReference type="GO" id="GO:0006032">
    <property type="term" value="P:chitin catabolic process"/>
    <property type="evidence" value="ECO:0007669"/>
    <property type="project" value="UniProtKB-KW"/>
</dbReference>
<organism evidence="15 16">
    <name type="scientific">Dothidotthia symphoricarpi CBS 119687</name>
    <dbReference type="NCBI Taxonomy" id="1392245"/>
    <lineage>
        <taxon>Eukaryota</taxon>
        <taxon>Fungi</taxon>
        <taxon>Dikarya</taxon>
        <taxon>Ascomycota</taxon>
        <taxon>Pezizomycotina</taxon>
        <taxon>Dothideomycetes</taxon>
        <taxon>Pleosporomycetidae</taxon>
        <taxon>Pleosporales</taxon>
        <taxon>Dothidotthiaceae</taxon>
        <taxon>Dothidotthia</taxon>
    </lineage>
</organism>
<dbReference type="Gene3D" id="3.20.20.80">
    <property type="entry name" value="Glycosidases"/>
    <property type="match status" value="1"/>
</dbReference>
<dbReference type="InterPro" id="IPR001579">
    <property type="entry name" value="Glyco_hydro_18_chit_AS"/>
</dbReference>
<keyword evidence="9" id="KW-0325">Glycoprotein</keyword>
<proteinExistence type="inferred from homology"/>
<dbReference type="Proteomes" id="UP000799771">
    <property type="component" value="Unassembled WGS sequence"/>
</dbReference>
<dbReference type="InterPro" id="IPR053214">
    <property type="entry name" value="LysM12-like"/>
</dbReference>
<dbReference type="OrthoDB" id="73875at2759"/>
<accession>A0A6A6AEZ0</accession>
<evidence type="ECO:0000313" key="16">
    <source>
        <dbReference type="Proteomes" id="UP000799771"/>
    </source>
</evidence>
<evidence type="ECO:0000256" key="3">
    <source>
        <dbReference type="ARBA" id="ARBA00012729"/>
    </source>
</evidence>
<evidence type="ECO:0000256" key="6">
    <source>
        <dbReference type="ARBA" id="ARBA00022801"/>
    </source>
</evidence>
<dbReference type="PROSITE" id="PS01095">
    <property type="entry name" value="GH18_1"/>
    <property type="match status" value="1"/>
</dbReference>
<sequence length="1055" mass="115452">ALSRRDDYTCAPGSHGNCGYGPVYCGTGCSSHCDATAECGQFSKPPGGGGGKLLDRVIGYWEAWNARSDCHNTQATDLPLEALTHVNYAFAYIDPKTFEITTMDAQTPTSTFQDAVSLKDLKPNLKIFVSIGGWTFSDNGTTTQSVFGNIARNASNRQKFADNLLKFMNGYGYDGVDLDWEYPGAPDRGGKEDDTQNYIELLKTLRSSFDKSGRELEISFTAPSSFWYLRWFDLPGMMKYADWVNLMSYDLHGIWDSSNPIGSVVQAHTNLTEIKLAVELFWRVHIPPSKIALGFGFYGRSFTLADPSCTEPGCLFSGGAKKGVCTGTSGYLAYYEIQDILNKNKKRALSVVHDKEAAVKYFSWDDNQWISYDDAESFKQKKDWANDIGFSGSLIWASDLDDYDNTAHKAFTGNSKIGSRNSLDKVNHQQEYTETANSFLGQGCKFNETVINDVKSYDCGTDMELVSYDTHGCKGDKDWQCGWPMCCPTSARMKDKCTWRGGGGGSGGGDCNGQCHANEVKIGGSSWGGSPGESGTGRCSRGGKALCCTVELEAVTSGCYWTTGCDNKACQSDEDSVAHAFNINDDLVSRASDVGQNYCCKKSKKAFDTCNWIGKGDCAQNTCDRGEVTLTTDYYGDSDISCNWWRKKALCCTANQDALNDPICDADLCDGNEDQCDDPESDDTSLRKRSLFGSAPLGSYLLEKRAVRPGAAKNRLLDLSRYAAGLAVQPLSLTSAPYPSGFGKLFQGGGLSTLPIKGGYMMKDAICKSLGVSLVVVGNIPKSTVSYTGKSARWNTEHWREINSLDKLLITAASGILLSSKKMLTTPMKVEDIISAWNAVYPAGATLHQLGNAFVTGVEGYGDKLDEWGNDWNTLRTPNMVFHTILGAHSYRYGLSYLPADMNIMKKLMLLGQNPIGIDPFTKALEAAAGTDTKKAVQAVSFLLTGLQKTFGTVNYYNDAYLAHYFDKANSDLYAAAKNMATYYKGWENFPAILKEFDADQLEYASTKAQAFMTARAGMILNTFQDTDPAKAAEHVAQLITTTTLYAKSINKLKF</sequence>
<dbReference type="FunFam" id="3.10.50.10:FF:000003">
    <property type="entry name" value="Class V chitinase CHIT5b"/>
    <property type="match status" value="1"/>
</dbReference>
<dbReference type="GO" id="GO:0008843">
    <property type="term" value="F:endochitinase activity"/>
    <property type="evidence" value="ECO:0007669"/>
    <property type="project" value="UniProtKB-EC"/>
</dbReference>
<keyword evidence="11 13" id="KW-0326">Glycosidase</keyword>
<evidence type="ECO:0000256" key="4">
    <source>
        <dbReference type="ARBA" id="ARBA00022669"/>
    </source>
</evidence>